<reference evidence="5 6" key="1">
    <citation type="submission" date="2019-10" db="EMBL/GenBank/DDBJ databases">
        <authorList>
            <person name="Palmer J.M."/>
        </authorList>
    </citation>
    <scope>NUCLEOTIDE SEQUENCE [LARGE SCALE GENOMIC DNA]</scope>
    <source>
        <strain evidence="5 6">TWF696</strain>
    </source>
</reference>
<proteinExistence type="predicted"/>
<dbReference type="InterPro" id="IPR016639">
    <property type="entry name" value="GST_Omega/GSH"/>
</dbReference>
<dbReference type="InterPro" id="IPR010987">
    <property type="entry name" value="Glutathione-S-Trfase_C-like"/>
</dbReference>
<gene>
    <name evidence="5" type="ORF">TWF696_006729</name>
</gene>
<dbReference type="Pfam" id="PF13409">
    <property type="entry name" value="GST_N_2"/>
    <property type="match status" value="1"/>
</dbReference>
<dbReference type="EMBL" id="JAVHNQ010000005">
    <property type="protein sequence ID" value="KAK6346608.1"/>
    <property type="molecule type" value="Genomic_DNA"/>
</dbReference>
<feature type="site" description="Lowers pKa of active site Cys" evidence="3">
    <location>
        <position position="308"/>
    </location>
</feature>
<dbReference type="Pfam" id="PF13410">
    <property type="entry name" value="GST_C_2"/>
    <property type="match status" value="1"/>
</dbReference>
<dbReference type="SFLD" id="SFLDG01206">
    <property type="entry name" value="Xi.1"/>
    <property type="match status" value="1"/>
</dbReference>
<dbReference type="Gene3D" id="1.20.1050.10">
    <property type="match status" value="1"/>
</dbReference>
<evidence type="ECO:0000313" key="6">
    <source>
        <dbReference type="Proteomes" id="UP001375240"/>
    </source>
</evidence>
<feature type="active site" description="Proton donor/acceptor" evidence="1">
    <location>
        <position position="198"/>
    </location>
</feature>
<dbReference type="SFLD" id="SFLDG01148">
    <property type="entry name" value="Xi_(cytGST)"/>
    <property type="match status" value="1"/>
</dbReference>
<dbReference type="InterPro" id="IPR040079">
    <property type="entry name" value="Glutathione_S-Trfase"/>
</dbReference>
<dbReference type="InterPro" id="IPR036249">
    <property type="entry name" value="Thioredoxin-like_sf"/>
</dbReference>
<dbReference type="PANTHER" id="PTHR32419">
    <property type="entry name" value="GLUTATHIONYL-HYDROQUINONE REDUCTASE"/>
    <property type="match status" value="1"/>
</dbReference>
<dbReference type="Proteomes" id="UP001375240">
    <property type="component" value="Unassembled WGS sequence"/>
</dbReference>
<dbReference type="SUPFAM" id="SSF47616">
    <property type="entry name" value="GST C-terminal domain-like"/>
    <property type="match status" value="1"/>
</dbReference>
<feature type="active site" description="Nucleophile" evidence="1">
    <location>
        <position position="58"/>
    </location>
</feature>
<dbReference type="Gene3D" id="3.40.30.10">
    <property type="entry name" value="Glutaredoxin"/>
    <property type="match status" value="1"/>
</dbReference>
<evidence type="ECO:0000256" key="1">
    <source>
        <dbReference type="PIRSR" id="PIRSR015753-1"/>
    </source>
</evidence>
<accession>A0AAV9UU23</accession>
<dbReference type="PROSITE" id="PS50405">
    <property type="entry name" value="GST_CTER"/>
    <property type="match status" value="1"/>
</dbReference>
<evidence type="ECO:0000313" key="5">
    <source>
        <dbReference type="EMBL" id="KAK6346608.1"/>
    </source>
</evidence>
<evidence type="ECO:0000256" key="2">
    <source>
        <dbReference type="PIRSR" id="PIRSR015753-2"/>
    </source>
</evidence>
<comment type="caution">
    <text evidence="5">The sequence shown here is derived from an EMBL/GenBank/DDBJ whole genome shotgun (WGS) entry which is preliminary data.</text>
</comment>
<dbReference type="InterPro" id="IPR036282">
    <property type="entry name" value="Glutathione-S-Trfase_C_sf"/>
</dbReference>
<dbReference type="InterPro" id="IPR004045">
    <property type="entry name" value="Glutathione_S-Trfase_N"/>
</dbReference>
<feature type="binding site" evidence="2">
    <location>
        <begin position="125"/>
        <end position="128"/>
    </location>
    <ligand>
        <name>glutathione</name>
        <dbReference type="ChEBI" id="CHEBI:57925"/>
    </ligand>
</feature>
<dbReference type="GO" id="GO:0005737">
    <property type="term" value="C:cytoplasm"/>
    <property type="evidence" value="ECO:0007669"/>
    <property type="project" value="TreeGrafter"/>
</dbReference>
<sequence>MTQPVDQGEKKHPIYKMADDDGQFRRKASSFRSFVSPDPTAEFPAEKDRYALYINWGCPWAHRTNIVRSLKGLEAIIQLVVMDFTLTPEGWIFNGNDGSMDKDPLYGFTKLSELYYKANPDYEGRFTVPVLWDKKKETIVNNESSEIIRMFYTAFDHLLPESRREASHPAGGYFPENLRQEIEEMNEWVYDKINNGVYKTGFATTQEAYLSNVIPLFESLDRLEKHLEDRQTKYLFGNHITEADIRLYTTLIRFDVAYYTIFKCNYKMIRYDYPHLHRWLRVLYWEENDDTKGVFMKTTYFESYKNGYSRALRNNIVPYGPEFDIMPLRK</sequence>
<dbReference type="CDD" id="cd03190">
    <property type="entry name" value="GST_C_Omega_like"/>
    <property type="match status" value="1"/>
</dbReference>
<dbReference type="PANTHER" id="PTHR32419:SF25">
    <property type="entry name" value="GLUTATHIONE S-TRANSFERASE (EUROFUNG)"/>
    <property type="match status" value="1"/>
</dbReference>
<dbReference type="SFLD" id="SFLDS00019">
    <property type="entry name" value="Glutathione_Transferase_(cytos"/>
    <property type="match status" value="1"/>
</dbReference>
<name>A0AAV9UU23_9PEZI</name>
<protein>
    <recommendedName>
        <fullName evidence="4">GST C-terminal domain-containing protein</fullName>
    </recommendedName>
</protein>
<feature type="binding site" evidence="2">
    <location>
        <begin position="143"/>
        <end position="144"/>
    </location>
    <ligand>
        <name>glutathione</name>
        <dbReference type="ChEBI" id="CHEBI:57925"/>
    </ligand>
</feature>
<feature type="binding site" evidence="2">
    <location>
        <position position="91"/>
    </location>
    <ligand>
        <name>glutathione</name>
        <dbReference type="ChEBI" id="CHEBI:57925"/>
    </ligand>
</feature>
<keyword evidence="6" id="KW-1185">Reference proteome</keyword>
<evidence type="ECO:0000256" key="3">
    <source>
        <dbReference type="PIRSR" id="PIRSR015753-3"/>
    </source>
</evidence>
<feature type="domain" description="GST C-terminal" evidence="4">
    <location>
        <begin position="175"/>
        <end position="300"/>
    </location>
</feature>
<feature type="site" description="Lowers pKa of active site Cys" evidence="3">
    <location>
        <position position="258"/>
    </location>
</feature>
<dbReference type="SUPFAM" id="SSF52833">
    <property type="entry name" value="Thioredoxin-like"/>
    <property type="match status" value="1"/>
</dbReference>
<dbReference type="AlphaFoldDB" id="A0AAV9UU23"/>
<organism evidence="5 6">
    <name type="scientific">Orbilia brochopaga</name>
    <dbReference type="NCBI Taxonomy" id="3140254"/>
    <lineage>
        <taxon>Eukaryota</taxon>
        <taxon>Fungi</taxon>
        <taxon>Dikarya</taxon>
        <taxon>Ascomycota</taxon>
        <taxon>Pezizomycotina</taxon>
        <taxon>Orbiliomycetes</taxon>
        <taxon>Orbiliales</taxon>
        <taxon>Orbiliaceae</taxon>
        <taxon>Orbilia</taxon>
    </lineage>
</organism>
<dbReference type="GO" id="GO:0004364">
    <property type="term" value="F:glutathione transferase activity"/>
    <property type="evidence" value="ECO:0007669"/>
    <property type="project" value="InterPro"/>
</dbReference>
<dbReference type="PIRSF" id="PIRSF015753">
    <property type="entry name" value="GST"/>
    <property type="match status" value="1"/>
</dbReference>
<evidence type="ECO:0000259" key="4">
    <source>
        <dbReference type="PROSITE" id="PS50405"/>
    </source>
</evidence>
<dbReference type="InterPro" id="IPR047047">
    <property type="entry name" value="GST_Omega-like_C"/>
</dbReference>